<accession>A0A392SKK0</accession>
<comment type="caution">
    <text evidence="2">The sequence shown here is derived from an EMBL/GenBank/DDBJ whole genome shotgun (WGS) entry which is preliminary data.</text>
</comment>
<dbReference type="AlphaFoldDB" id="A0A392SKK0"/>
<feature type="region of interest" description="Disordered" evidence="1">
    <location>
        <begin position="1"/>
        <end position="29"/>
    </location>
</feature>
<keyword evidence="3" id="KW-1185">Reference proteome</keyword>
<protein>
    <submittedName>
        <fullName evidence="2">Uncharacterized protein</fullName>
    </submittedName>
</protein>
<feature type="compositionally biased region" description="Acidic residues" evidence="1">
    <location>
        <begin position="1"/>
        <end position="12"/>
    </location>
</feature>
<organism evidence="2 3">
    <name type="scientific">Trifolium medium</name>
    <dbReference type="NCBI Taxonomy" id="97028"/>
    <lineage>
        <taxon>Eukaryota</taxon>
        <taxon>Viridiplantae</taxon>
        <taxon>Streptophyta</taxon>
        <taxon>Embryophyta</taxon>
        <taxon>Tracheophyta</taxon>
        <taxon>Spermatophyta</taxon>
        <taxon>Magnoliopsida</taxon>
        <taxon>eudicotyledons</taxon>
        <taxon>Gunneridae</taxon>
        <taxon>Pentapetalae</taxon>
        <taxon>rosids</taxon>
        <taxon>fabids</taxon>
        <taxon>Fabales</taxon>
        <taxon>Fabaceae</taxon>
        <taxon>Papilionoideae</taxon>
        <taxon>50 kb inversion clade</taxon>
        <taxon>NPAAA clade</taxon>
        <taxon>Hologalegina</taxon>
        <taxon>IRL clade</taxon>
        <taxon>Trifolieae</taxon>
        <taxon>Trifolium</taxon>
    </lineage>
</organism>
<feature type="compositionally biased region" description="Low complexity" evidence="1">
    <location>
        <begin position="13"/>
        <end position="22"/>
    </location>
</feature>
<evidence type="ECO:0000313" key="3">
    <source>
        <dbReference type="Proteomes" id="UP000265520"/>
    </source>
</evidence>
<reference evidence="2 3" key="1">
    <citation type="journal article" date="2018" name="Front. Plant Sci.">
        <title>Red Clover (Trifolium pratense) and Zigzag Clover (T. medium) - A Picture of Genomic Similarities and Differences.</title>
        <authorList>
            <person name="Dluhosova J."/>
            <person name="Istvanek J."/>
            <person name="Nedelnik J."/>
            <person name="Repkova J."/>
        </authorList>
    </citation>
    <scope>NUCLEOTIDE SEQUENCE [LARGE SCALE GENOMIC DNA]</scope>
    <source>
        <strain evidence="3">cv. 10/8</strain>
        <tissue evidence="2">Leaf</tissue>
    </source>
</reference>
<sequence length="50" mass="5745">SDSQREDDDYTSDVDSAAYSDSAIDEDEDLSHDEYMEVMTVNYMIFLVLV</sequence>
<dbReference type="Proteomes" id="UP000265520">
    <property type="component" value="Unassembled WGS sequence"/>
</dbReference>
<dbReference type="EMBL" id="LXQA010390839">
    <property type="protein sequence ID" value="MCI48734.1"/>
    <property type="molecule type" value="Genomic_DNA"/>
</dbReference>
<proteinExistence type="predicted"/>
<feature type="non-terminal residue" evidence="2">
    <location>
        <position position="1"/>
    </location>
</feature>
<name>A0A392SKK0_9FABA</name>
<evidence type="ECO:0000313" key="2">
    <source>
        <dbReference type="EMBL" id="MCI48734.1"/>
    </source>
</evidence>
<evidence type="ECO:0000256" key="1">
    <source>
        <dbReference type="SAM" id="MobiDB-lite"/>
    </source>
</evidence>